<evidence type="ECO:0000313" key="2">
    <source>
        <dbReference type="Proteomes" id="UP000275772"/>
    </source>
</evidence>
<protein>
    <submittedName>
        <fullName evidence="1">Uncharacterized protein</fullName>
    </submittedName>
</protein>
<name>A0A383UNI7_BLUHO</name>
<gene>
    <name evidence="1" type="ORF">BLGHR1_12223</name>
</gene>
<proteinExistence type="predicted"/>
<organism evidence="1 2">
    <name type="scientific">Blumeria hordei</name>
    <name type="common">Barley powdery mildew</name>
    <name type="synonym">Blumeria graminis f. sp. hordei</name>
    <dbReference type="NCBI Taxonomy" id="2867405"/>
    <lineage>
        <taxon>Eukaryota</taxon>
        <taxon>Fungi</taxon>
        <taxon>Dikarya</taxon>
        <taxon>Ascomycota</taxon>
        <taxon>Pezizomycotina</taxon>
        <taxon>Leotiomycetes</taxon>
        <taxon>Erysiphales</taxon>
        <taxon>Erysiphaceae</taxon>
        <taxon>Blumeria</taxon>
    </lineage>
</organism>
<dbReference type="Proteomes" id="UP000275772">
    <property type="component" value="Unassembled WGS sequence"/>
</dbReference>
<dbReference type="EMBL" id="UNSH01000036">
    <property type="protein sequence ID" value="SZF01457.1"/>
    <property type="molecule type" value="Genomic_DNA"/>
</dbReference>
<evidence type="ECO:0000313" key="1">
    <source>
        <dbReference type="EMBL" id="SZF01457.1"/>
    </source>
</evidence>
<sequence length="62" mass="7372">MRKRTSSRLKADEVYQILCYVNSSPENRRKKIIEFASGPLRYLGVSERVTQRELIKRNIKNM</sequence>
<dbReference type="AlphaFoldDB" id="A0A383UNI7"/>
<dbReference type="VEuPathDB" id="FungiDB:BLGHR1_12223"/>
<accession>A0A383UNI7</accession>
<reference evidence="1 2" key="1">
    <citation type="submission" date="2017-11" db="EMBL/GenBank/DDBJ databases">
        <authorList>
            <person name="Kracher B."/>
        </authorList>
    </citation>
    <scope>NUCLEOTIDE SEQUENCE [LARGE SCALE GENOMIC DNA]</scope>
    <source>
        <strain evidence="1 2">RACE1</strain>
    </source>
</reference>